<keyword evidence="4" id="KW-0732">Signal</keyword>
<dbReference type="InterPro" id="IPR011047">
    <property type="entry name" value="Quinoprotein_ADH-like_sf"/>
</dbReference>
<organism evidence="7 8">
    <name type="scientific">Sphaerotilus uruguayifluvii</name>
    <dbReference type="NCBI Taxonomy" id="2735897"/>
    <lineage>
        <taxon>Bacteria</taxon>
        <taxon>Pseudomonadati</taxon>
        <taxon>Pseudomonadota</taxon>
        <taxon>Betaproteobacteria</taxon>
        <taxon>Burkholderiales</taxon>
        <taxon>Sphaerotilaceae</taxon>
        <taxon>Sphaerotilus</taxon>
    </lineage>
</organism>
<feature type="chain" id="PRO_5046285535" evidence="4">
    <location>
        <begin position="26"/>
        <end position="588"/>
    </location>
</feature>
<dbReference type="EC" id="1.1.2.8" evidence="7"/>
<keyword evidence="3 7" id="KW-0560">Oxidoreductase</keyword>
<dbReference type="Pfam" id="PF13360">
    <property type="entry name" value="PQQ_2"/>
    <property type="match status" value="1"/>
</dbReference>
<name>A0ABX2G857_9BURK</name>
<feature type="signal peptide" evidence="4">
    <location>
        <begin position="1"/>
        <end position="25"/>
    </location>
</feature>
<evidence type="ECO:0000259" key="6">
    <source>
        <dbReference type="Pfam" id="PF13360"/>
    </source>
</evidence>
<dbReference type="RefSeq" id="WP_173806580.1">
    <property type="nucleotide sequence ID" value="NZ_JABSNM010000017.1"/>
</dbReference>
<dbReference type="PROSITE" id="PS51257">
    <property type="entry name" value="PROKAR_LIPOPROTEIN"/>
    <property type="match status" value="1"/>
</dbReference>
<reference evidence="7 8" key="1">
    <citation type="submission" date="2020-05" db="EMBL/GenBank/DDBJ databases">
        <title>Genomic Encyclopedia of Type Strains, Phase IV (KMG-V): Genome sequencing to study the core and pangenomes of soil and plant-associated prokaryotes.</title>
        <authorList>
            <person name="Whitman W."/>
        </authorList>
    </citation>
    <scope>NUCLEOTIDE SEQUENCE [LARGE SCALE GENOMIC DNA]</scope>
    <source>
        <strain evidence="7 8">C29</strain>
    </source>
</reference>
<feature type="domain" description="Pyrrolo-quinoline quinone repeat" evidence="5">
    <location>
        <begin position="75"/>
        <end position="399"/>
    </location>
</feature>
<comment type="similarity">
    <text evidence="2">Belongs to the bacterial PQQ dehydrogenase family.</text>
</comment>
<evidence type="ECO:0000256" key="1">
    <source>
        <dbReference type="ARBA" id="ARBA00001931"/>
    </source>
</evidence>
<evidence type="ECO:0000256" key="2">
    <source>
        <dbReference type="ARBA" id="ARBA00008156"/>
    </source>
</evidence>
<evidence type="ECO:0000259" key="5">
    <source>
        <dbReference type="Pfam" id="PF01011"/>
    </source>
</evidence>
<dbReference type="Gene3D" id="2.140.10.10">
    <property type="entry name" value="Quinoprotein alcohol dehydrogenase-like superfamily"/>
    <property type="match status" value="1"/>
</dbReference>
<evidence type="ECO:0000313" key="7">
    <source>
        <dbReference type="EMBL" id="NRT57612.1"/>
    </source>
</evidence>
<dbReference type="SMART" id="SM00564">
    <property type="entry name" value="PQQ"/>
    <property type="match status" value="4"/>
</dbReference>
<dbReference type="Proteomes" id="UP001516061">
    <property type="component" value="Unassembled WGS sequence"/>
</dbReference>
<protein>
    <submittedName>
        <fullName evidence="7">Alcohol dehydrogenase (Cytochrome c)</fullName>
        <ecNumber evidence="7">1.1.2.8</ecNumber>
    </submittedName>
</protein>
<dbReference type="EMBL" id="JABSNM010000017">
    <property type="protein sequence ID" value="NRT57612.1"/>
    <property type="molecule type" value="Genomic_DNA"/>
</dbReference>
<evidence type="ECO:0000256" key="4">
    <source>
        <dbReference type="SAM" id="SignalP"/>
    </source>
</evidence>
<feature type="domain" description="Pyrrolo-quinoline quinone repeat" evidence="6">
    <location>
        <begin position="482"/>
        <end position="541"/>
    </location>
</feature>
<sequence>MSRAIRTAAATAAAALTLACAPAQASWNDTVPVLARAFNWLRYLAAPQGTLETEMAPGAVAAPAVGPVGATAPDWASYNKTLESARYASLAQITPQRVAGLEVLCTYDTGVYTGFNTGLIELQGRLLFASDHDTFVIDANDCHEVWRVHEDYEPATPQNVNRGVAVLDGRVFRGTQDGRVLAYELASGRRLWETRIADPARGESVPAAPIAWNGRVFVGNAGGDMKGVKGRMYALDAATGRIDWEFYLVPRTAGDVQRGPQADSPLDTSSWPLPAGAPITGGATWTSYTLDAERGLLYVPGGNPAPDFALGVRDGENLYSGSVVVLDARTGAYRGHHKIVPKDWHDWDVSSAPALIRTAAGVPMMIVAPKDGHLYGFDLRDAGLRYRVPVTRVENADVPFEPGKDVHFCPGSVGGAEWNGPAFDPVTNQVLIGEAEWCTTVRVKPPERVLAQKDGKPWAGHDSINPLDVWGRQDPFTQWAGWVYAVDADTGRWRWRARTNYPVLSGMTPTGGGVVFFGDMGGHLYALDLRDGRRLWGRQMGGAIGGGVITYDAGAGQRVAVATGLTEVLWPTRITTAKVSVLGMPAGR</sequence>
<dbReference type="GO" id="GO:0052934">
    <property type="term" value="F:alcohol dehydrogenase (cytochrome c) activity"/>
    <property type="evidence" value="ECO:0007669"/>
    <property type="project" value="UniProtKB-EC"/>
</dbReference>
<dbReference type="InterPro" id="IPR002372">
    <property type="entry name" value="PQQ_rpt_dom"/>
</dbReference>
<proteinExistence type="inferred from homology"/>
<accession>A0ABX2G857</accession>
<dbReference type="PANTHER" id="PTHR32303">
    <property type="entry name" value="QUINOPROTEIN ALCOHOL DEHYDROGENASE (CYTOCHROME C)"/>
    <property type="match status" value="1"/>
</dbReference>
<dbReference type="SUPFAM" id="SSF50998">
    <property type="entry name" value="Quinoprotein alcohol dehydrogenase-like"/>
    <property type="match status" value="1"/>
</dbReference>
<comment type="caution">
    <text evidence="7">The sequence shown here is derived from an EMBL/GenBank/DDBJ whole genome shotgun (WGS) entry which is preliminary data.</text>
</comment>
<dbReference type="Pfam" id="PF01011">
    <property type="entry name" value="PQQ"/>
    <property type="match status" value="1"/>
</dbReference>
<evidence type="ECO:0000256" key="3">
    <source>
        <dbReference type="ARBA" id="ARBA00023002"/>
    </source>
</evidence>
<comment type="cofactor">
    <cofactor evidence="1">
        <name>pyrroloquinoline quinone</name>
        <dbReference type="ChEBI" id="CHEBI:58442"/>
    </cofactor>
</comment>
<evidence type="ECO:0000313" key="8">
    <source>
        <dbReference type="Proteomes" id="UP001516061"/>
    </source>
</evidence>
<dbReference type="InterPro" id="IPR018391">
    <property type="entry name" value="PQQ_b-propeller_rpt"/>
</dbReference>
<gene>
    <name evidence="7" type="ORF">HNQ01_003369</name>
</gene>
<keyword evidence="8" id="KW-1185">Reference proteome</keyword>
<dbReference type="PANTHER" id="PTHR32303:SF10">
    <property type="entry name" value="OUTER MEMBRANE PROTEIN ASSEMBLY FACTOR BAMB"/>
    <property type="match status" value="1"/>
</dbReference>